<comment type="caution">
    <text evidence="1">The sequence shown here is derived from an EMBL/GenBank/DDBJ whole genome shotgun (WGS) entry which is preliminary data.</text>
</comment>
<dbReference type="AlphaFoldDB" id="N1WKP0"/>
<name>N1WKP0_9LEPT</name>
<gene>
    <name evidence="1" type="ORF">LEP1GSC060_0236</name>
</gene>
<evidence type="ECO:0000313" key="2">
    <source>
        <dbReference type="Proteomes" id="UP000012313"/>
    </source>
</evidence>
<organism evidence="1 2">
    <name type="scientific">Leptospira weilii serovar Ranarum str. ICFT</name>
    <dbReference type="NCBI Taxonomy" id="1218598"/>
    <lineage>
        <taxon>Bacteria</taxon>
        <taxon>Pseudomonadati</taxon>
        <taxon>Spirochaetota</taxon>
        <taxon>Spirochaetia</taxon>
        <taxon>Leptospirales</taxon>
        <taxon>Leptospiraceae</taxon>
        <taxon>Leptospira</taxon>
    </lineage>
</organism>
<dbReference type="EMBL" id="AOHC02000050">
    <property type="protein sequence ID" value="EMY76388.1"/>
    <property type="molecule type" value="Genomic_DNA"/>
</dbReference>
<protein>
    <submittedName>
        <fullName evidence="1">Uncharacterized protein</fullName>
    </submittedName>
</protein>
<keyword evidence="2" id="KW-1185">Reference proteome</keyword>
<evidence type="ECO:0000313" key="1">
    <source>
        <dbReference type="EMBL" id="EMY76388.1"/>
    </source>
</evidence>
<accession>N1WKP0</accession>
<proteinExistence type="predicted"/>
<sequence length="49" mass="5592">MPTFEDESEFPSADPNKKRGISLRFADKTFHFLYIHTLANDFGGILFGI</sequence>
<dbReference type="Proteomes" id="UP000012313">
    <property type="component" value="Unassembled WGS sequence"/>
</dbReference>
<reference evidence="1" key="1">
    <citation type="submission" date="2013-03" db="EMBL/GenBank/DDBJ databases">
        <authorList>
            <person name="Harkins D.M."/>
            <person name="Durkin A.S."/>
            <person name="Brinkac L.M."/>
            <person name="Haft D.H."/>
            <person name="Selengut J.D."/>
            <person name="Sanka R."/>
            <person name="DePew J."/>
            <person name="Purushe J."/>
            <person name="Hartskeerl R.A."/>
            <person name="Ahmed A."/>
            <person name="van der Linden H."/>
            <person name="Goris M.G.A."/>
            <person name="Vinetz J.M."/>
            <person name="Sutton G.G."/>
            <person name="Nierman W.C."/>
            <person name="Fouts D.E."/>
        </authorList>
    </citation>
    <scope>NUCLEOTIDE SEQUENCE [LARGE SCALE GENOMIC DNA]</scope>
    <source>
        <strain evidence="1">ICFT</strain>
    </source>
</reference>